<name>A0A315ZHL0_SEDFL</name>
<dbReference type="PRINTS" id="PR00371">
    <property type="entry name" value="FPNCR"/>
</dbReference>
<dbReference type="PROSITE" id="PS51384">
    <property type="entry name" value="FAD_FR"/>
    <property type="match status" value="1"/>
</dbReference>
<accession>A0A315ZHL0</accession>
<dbReference type="InterPro" id="IPR015701">
    <property type="entry name" value="FNR"/>
</dbReference>
<dbReference type="InterPro" id="IPR017927">
    <property type="entry name" value="FAD-bd_FR_type"/>
</dbReference>
<keyword evidence="4" id="KW-0521">NADP</keyword>
<feature type="domain" description="FAD-binding FR-type" evidence="6">
    <location>
        <begin position="10"/>
        <end position="132"/>
    </location>
</feature>
<reference evidence="7 8" key="1">
    <citation type="submission" date="2018-03" db="EMBL/GenBank/DDBJ databases">
        <title>Genomic Encyclopedia of Archaeal and Bacterial Type Strains, Phase II (KMG-II): from individual species to whole genera.</title>
        <authorList>
            <person name="Goeker M."/>
        </authorList>
    </citation>
    <scope>NUCLEOTIDE SEQUENCE [LARGE SCALE GENOMIC DNA]</scope>
    <source>
        <strain evidence="7 8">DSM 28229</strain>
    </source>
</reference>
<protein>
    <submittedName>
        <fullName evidence="7">Ferredoxin--NADP+ reductase</fullName>
    </submittedName>
</protein>
<dbReference type="InterPro" id="IPR017938">
    <property type="entry name" value="Riboflavin_synthase-like_b-brl"/>
</dbReference>
<dbReference type="PANTHER" id="PTHR43314">
    <property type="match status" value="1"/>
</dbReference>
<dbReference type="SUPFAM" id="SSF52343">
    <property type="entry name" value="Ferredoxin reductase-like, C-terminal NADP-linked domain"/>
    <property type="match status" value="1"/>
</dbReference>
<comment type="cofactor">
    <cofactor evidence="1">
        <name>FAD</name>
        <dbReference type="ChEBI" id="CHEBI:57692"/>
    </cofactor>
</comment>
<evidence type="ECO:0000256" key="5">
    <source>
        <dbReference type="ARBA" id="ARBA00023002"/>
    </source>
</evidence>
<keyword evidence="3" id="KW-0274">FAD</keyword>
<organism evidence="7 8">
    <name type="scientific">Sediminitomix flava</name>
    <dbReference type="NCBI Taxonomy" id="379075"/>
    <lineage>
        <taxon>Bacteria</taxon>
        <taxon>Pseudomonadati</taxon>
        <taxon>Bacteroidota</taxon>
        <taxon>Cytophagia</taxon>
        <taxon>Cytophagales</taxon>
        <taxon>Flammeovirgaceae</taxon>
        <taxon>Sediminitomix</taxon>
    </lineage>
</organism>
<dbReference type="OrthoDB" id="9789468at2"/>
<evidence type="ECO:0000256" key="2">
    <source>
        <dbReference type="ARBA" id="ARBA00022630"/>
    </source>
</evidence>
<sequence length="285" mass="32752">MKHISEYDTEQRYQATILRSERLTPQGTDEIRELVLEVNHPKFKCEVDQSFGVLLPTDRQFGESHHHRLYSVADVPKEWNGKTHLTMLVKRCDYIDEFNGERYKGLSSNFLCDSKIGEKITLTGPFELPFRVPKDKTANLLLIGMGTGIAPFRAFIKHIYSEEGDWRGKVRLFFGAKSGLELLYMNDKDGDLTQYYDRETFEAFTAVSPRPQWADPISLDTTIEQQADEIREMLASSNTYVYVGGYGKVKENLDKAFANILGGEEEWLVRKSELIAGKKWAEVIY</sequence>
<dbReference type="AlphaFoldDB" id="A0A315ZHL0"/>
<dbReference type="Gene3D" id="2.40.30.10">
    <property type="entry name" value="Translation factors"/>
    <property type="match status" value="1"/>
</dbReference>
<dbReference type="Pfam" id="PF00175">
    <property type="entry name" value="NAD_binding_1"/>
    <property type="match status" value="1"/>
</dbReference>
<dbReference type="GO" id="GO:0016491">
    <property type="term" value="F:oxidoreductase activity"/>
    <property type="evidence" value="ECO:0007669"/>
    <property type="project" value="UniProtKB-KW"/>
</dbReference>
<dbReference type="EMBL" id="QGDO01000001">
    <property type="protein sequence ID" value="PWJ44640.1"/>
    <property type="molecule type" value="Genomic_DNA"/>
</dbReference>
<evidence type="ECO:0000256" key="3">
    <source>
        <dbReference type="ARBA" id="ARBA00022827"/>
    </source>
</evidence>
<comment type="caution">
    <text evidence="7">The sequence shown here is derived from an EMBL/GenBank/DDBJ whole genome shotgun (WGS) entry which is preliminary data.</text>
</comment>
<evidence type="ECO:0000259" key="6">
    <source>
        <dbReference type="PROSITE" id="PS51384"/>
    </source>
</evidence>
<dbReference type="Proteomes" id="UP000245535">
    <property type="component" value="Unassembled WGS sequence"/>
</dbReference>
<keyword evidence="8" id="KW-1185">Reference proteome</keyword>
<evidence type="ECO:0000256" key="4">
    <source>
        <dbReference type="ARBA" id="ARBA00022857"/>
    </source>
</evidence>
<keyword evidence="5" id="KW-0560">Oxidoreductase</keyword>
<evidence type="ECO:0000313" key="7">
    <source>
        <dbReference type="EMBL" id="PWJ44640.1"/>
    </source>
</evidence>
<dbReference type="SUPFAM" id="SSF63380">
    <property type="entry name" value="Riboflavin synthase domain-like"/>
    <property type="match status" value="1"/>
</dbReference>
<dbReference type="InterPro" id="IPR001709">
    <property type="entry name" value="Flavoprot_Pyr_Nucl_cyt_Rdtase"/>
</dbReference>
<evidence type="ECO:0000256" key="1">
    <source>
        <dbReference type="ARBA" id="ARBA00001974"/>
    </source>
</evidence>
<evidence type="ECO:0000313" key="8">
    <source>
        <dbReference type="Proteomes" id="UP000245535"/>
    </source>
</evidence>
<gene>
    <name evidence="7" type="ORF">BC781_1011011</name>
</gene>
<dbReference type="InterPro" id="IPR001433">
    <property type="entry name" value="OxRdtase_FAD/NAD-bd"/>
</dbReference>
<proteinExistence type="predicted"/>
<dbReference type="Gene3D" id="3.40.50.80">
    <property type="entry name" value="Nucleotide-binding domain of ferredoxin-NADP reductase (FNR) module"/>
    <property type="match status" value="1"/>
</dbReference>
<dbReference type="InterPro" id="IPR039261">
    <property type="entry name" value="FNR_nucleotide-bd"/>
</dbReference>
<keyword evidence="2" id="KW-0285">Flavoprotein</keyword>
<dbReference type="RefSeq" id="WP_109616119.1">
    <property type="nucleotide sequence ID" value="NZ_QGDO01000001.1"/>
</dbReference>